<protein>
    <submittedName>
        <fullName evidence="4">Glycosyltransferase</fullName>
        <ecNumber evidence="4">2.4.-.-</ecNumber>
    </submittedName>
</protein>
<dbReference type="Pfam" id="PF00534">
    <property type="entry name" value="Glycos_transf_1"/>
    <property type="match status" value="1"/>
</dbReference>
<dbReference type="EMBL" id="JBHSNQ010000060">
    <property type="protein sequence ID" value="MFC5541586.1"/>
    <property type="molecule type" value="Genomic_DNA"/>
</dbReference>
<dbReference type="InterPro" id="IPR001296">
    <property type="entry name" value="Glyco_trans_1"/>
</dbReference>
<sequence length="361" mass="42339">MNGLYLVYGDIKGSLGVKKKVKAQVDALNSLGINCDLFKVQSFPNKYRKVLQRLPYGLTYKKWIDCEKIKDLDFLYIRKPIIDYQFIQDLKKIKKTKSNIKILLEIPTFPYDQELSRFVDYPLLIKERINRKKLIEYVDRIITFSDDDEIFNIKTIKTQNGININEIKLRKISTKDNVINLLAVASVQKWHGYDRLIKGIADYYKKNPKIEVHFYLVGDGKELPILKKLTENLNVSKYIHFEGFKSGNELDKFYNICHIGIGSLGLHRIGLTHASTLKNREYCAKGLPFIITAYDNDFPGNFKYVYKLPQNEQPINIESIIDFYKSIYNEKNFTLKMREYAENYLSWEAKMKPVACFLEEE</sequence>
<evidence type="ECO:0000256" key="2">
    <source>
        <dbReference type="ARBA" id="ARBA00022679"/>
    </source>
</evidence>
<accession>A0ABW0R9X9</accession>
<evidence type="ECO:0000259" key="3">
    <source>
        <dbReference type="Pfam" id="PF00534"/>
    </source>
</evidence>
<reference evidence="5" key="1">
    <citation type="journal article" date="2019" name="Int. J. Syst. Evol. Microbiol.">
        <title>The Global Catalogue of Microorganisms (GCM) 10K type strain sequencing project: providing services to taxonomists for standard genome sequencing and annotation.</title>
        <authorList>
            <consortium name="The Broad Institute Genomics Platform"/>
            <consortium name="The Broad Institute Genome Sequencing Center for Infectious Disease"/>
            <person name="Wu L."/>
            <person name="Ma J."/>
        </authorList>
    </citation>
    <scope>NUCLEOTIDE SEQUENCE [LARGE SCALE GENOMIC DNA]</scope>
    <source>
        <strain evidence="5">CCUG 56331</strain>
    </source>
</reference>
<dbReference type="RefSeq" id="WP_390309298.1">
    <property type="nucleotide sequence ID" value="NZ_JBHSNQ010000060.1"/>
</dbReference>
<evidence type="ECO:0000313" key="5">
    <source>
        <dbReference type="Proteomes" id="UP001595978"/>
    </source>
</evidence>
<dbReference type="GO" id="GO:0016757">
    <property type="term" value="F:glycosyltransferase activity"/>
    <property type="evidence" value="ECO:0007669"/>
    <property type="project" value="UniProtKB-KW"/>
</dbReference>
<name>A0ABW0R9X9_9BACL</name>
<organism evidence="4 5">
    <name type="scientific">Ureibacillus suwonensis</name>
    <dbReference type="NCBI Taxonomy" id="313007"/>
    <lineage>
        <taxon>Bacteria</taxon>
        <taxon>Bacillati</taxon>
        <taxon>Bacillota</taxon>
        <taxon>Bacilli</taxon>
        <taxon>Bacillales</taxon>
        <taxon>Caryophanaceae</taxon>
        <taxon>Ureibacillus</taxon>
    </lineage>
</organism>
<comment type="caution">
    <text evidence="4">The sequence shown here is derived from an EMBL/GenBank/DDBJ whole genome shotgun (WGS) entry which is preliminary data.</text>
</comment>
<dbReference type="PANTHER" id="PTHR12526:SF629">
    <property type="entry name" value="TEICHURONIC ACID BIOSYNTHESIS GLYCOSYLTRANSFERASE TUAH-RELATED"/>
    <property type="match status" value="1"/>
</dbReference>
<keyword evidence="2 4" id="KW-0808">Transferase</keyword>
<proteinExistence type="predicted"/>
<feature type="domain" description="Glycosyl transferase family 1" evidence="3">
    <location>
        <begin position="172"/>
        <end position="266"/>
    </location>
</feature>
<dbReference type="PANTHER" id="PTHR12526">
    <property type="entry name" value="GLYCOSYLTRANSFERASE"/>
    <property type="match status" value="1"/>
</dbReference>
<keyword evidence="5" id="KW-1185">Reference proteome</keyword>
<dbReference type="Gene3D" id="3.40.50.2000">
    <property type="entry name" value="Glycogen Phosphorylase B"/>
    <property type="match status" value="2"/>
</dbReference>
<evidence type="ECO:0000313" key="4">
    <source>
        <dbReference type="EMBL" id="MFC5541586.1"/>
    </source>
</evidence>
<dbReference type="SUPFAM" id="SSF53756">
    <property type="entry name" value="UDP-Glycosyltransferase/glycogen phosphorylase"/>
    <property type="match status" value="1"/>
</dbReference>
<dbReference type="Proteomes" id="UP001595978">
    <property type="component" value="Unassembled WGS sequence"/>
</dbReference>
<gene>
    <name evidence="4" type="ORF">ACFPOH_07395</name>
</gene>
<evidence type="ECO:0000256" key="1">
    <source>
        <dbReference type="ARBA" id="ARBA00022676"/>
    </source>
</evidence>
<dbReference type="EC" id="2.4.-.-" evidence="4"/>
<keyword evidence="1 4" id="KW-0328">Glycosyltransferase</keyword>